<dbReference type="EMBL" id="SUVG01000001">
    <property type="protein sequence ID" value="MBE6420725.1"/>
    <property type="molecule type" value="Genomic_DNA"/>
</dbReference>
<proteinExistence type="inferred from homology"/>
<dbReference type="InterPro" id="IPR045584">
    <property type="entry name" value="Pilin-like"/>
</dbReference>
<dbReference type="SUPFAM" id="SSF54523">
    <property type="entry name" value="Pili subunits"/>
    <property type="match status" value="1"/>
</dbReference>
<reference evidence="4" key="1">
    <citation type="submission" date="2019-04" db="EMBL/GenBank/DDBJ databases">
        <title>Evolution of Biomass-Degrading Anaerobic Consortia Revealed by Metagenomics.</title>
        <authorList>
            <person name="Peng X."/>
        </authorList>
    </citation>
    <scope>NUCLEOTIDE SEQUENCE</scope>
    <source>
        <strain evidence="4">SIG66</strain>
    </source>
</reference>
<protein>
    <submittedName>
        <fullName evidence="4">Prepilin-type N-terminal cleavage/methylation domain-containing protein</fullName>
    </submittedName>
</protein>
<accession>A0A928DPQ2</accession>
<evidence type="ECO:0000313" key="4">
    <source>
        <dbReference type="EMBL" id="MBE6420725.1"/>
    </source>
</evidence>
<dbReference type="AlphaFoldDB" id="A0A928DPQ2"/>
<feature type="transmembrane region" description="Helical" evidence="3">
    <location>
        <begin position="21"/>
        <end position="42"/>
    </location>
</feature>
<dbReference type="PANTHER" id="PTHR30093:SF34">
    <property type="entry name" value="PREPILIN PEPTIDASE-DEPENDENT PROTEIN D"/>
    <property type="match status" value="1"/>
</dbReference>
<evidence type="ECO:0000256" key="1">
    <source>
        <dbReference type="ARBA" id="ARBA00005233"/>
    </source>
</evidence>
<dbReference type="InterPro" id="IPR012902">
    <property type="entry name" value="N_methyl_site"/>
</dbReference>
<sequence>MLFACRKPVYKRFCMKKGFALIELLVVVLIIGILSAVALPQYERAVARARLSEILVVSRAVENAERLYFMANGDYSYNFEDLDISLPAGATKGADNFFYVGDLRYRLEGPEGGARLHAQSAKLPIVFQTLFWVNSNQCIVTNSNKKVLAEYLCKSIGGVNPSPQGTGATIYQVPK</sequence>
<keyword evidence="2" id="KW-0488">Methylation</keyword>
<dbReference type="Proteomes" id="UP000725649">
    <property type="component" value="Unassembled WGS sequence"/>
</dbReference>
<evidence type="ECO:0000256" key="3">
    <source>
        <dbReference type="SAM" id="Phobius"/>
    </source>
</evidence>
<evidence type="ECO:0000256" key="2">
    <source>
        <dbReference type="ARBA" id="ARBA00022481"/>
    </source>
</evidence>
<dbReference type="NCBIfam" id="TIGR02532">
    <property type="entry name" value="IV_pilin_GFxxxE"/>
    <property type="match status" value="1"/>
</dbReference>
<dbReference type="Pfam" id="PF07963">
    <property type="entry name" value="N_methyl"/>
    <property type="match status" value="1"/>
</dbReference>
<dbReference type="PANTHER" id="PTHR30093">
    <property type="entry name" value="GENERAL SECRETION PATHWAY PROTEIN G"/>
    <property type="match status" value="1"/>
</dbReference>
<gene>
    <name evidence="4" type="ORF">E7027_01050</name>
</gene>
<dbReference type="Gene3D" id="3.30.700.10">
    <property type="entry name" value="Glycoprotein, Type 4 Pilin"/>
    <property type="match status" value="1"/>
</dbReference>
<keyword evidence="3" id="KW-1133">Transmembrane helix</keyword>
<organism evidence="4 5">
    <name type="scientific">Candidatus Avelusimicrobium gallicola</name>
    <dbReference type="NCBI Taxonomy" id="2562704"/>
    <lineage>
        <taxon>Bacteria</taxon>
        <taxon>Pseudomonadati</taxon>
        <taxon>Elusimicrobiota</taxon>
        <taxon>Elusimicrobia</taxon>
        <taxon>Elusimicrobiales</taxon>
        <taxon>Elusimicrobiaceae</taxon>
        <taxon>Candidatus Avelusimicrobium</taxon>
    </lineage>
</organism>
<keyword evidence="3" id="KW-0472">Membrane</keyword>
<comment type="caution">
    <text evidence="4">The sequence shown here is derived from an EMBL/GenBank/DDBJ whole genome shotgun (WGS) entry which is preliminary data.</text>
</comment>
<name>A0A928DPQ2_9BACT</name>
<evidence type="ECO:0000313" key="5">
    <source>
        <dbReference type="Proteomes" id="UP000725649"/>
    </source>
</evidence>
<keyword evidence="3" id="KW-0812">Transmembrane</keyword>
<comment type="similarity">
    <text evidence="1">Belongs to the N-Me-Phe pilin family.</text>
</comment>